<feature type="binding site" description="in inhibited form" evidence="8">
    <location>
        <position position="114"/>
    </location>
    <ligand>
        <name>Zn(2+)</name>
        <dbReference type="ChEBI" id="CHEBI:29105"/>
        <label>2</label>
        <note>catalytic</note>
    </ligand>
</feature>
<feature type="domain" description="Peptidase metallopeptidase" evidence="10">
    <location>
        <begin position="140"/>
        <end position="297"/>
    </location>
</feature>
<keyword evidence="3 8" id="KW-0479">Metal-binding</keyword>
<dbReference type="GO" id="GO:0006508">
    <property type="term" value="P:proteolysis"/>
    <property type="evidence" value="ECO:0007669"/>
    <property type="project" value="UniProtKB-KW"/>
</dbReference>
<dbReference type="InterPro" id="IPR033739">
    <property type="entry name" value="M10A_MMP"/>
</dbReference>
<dbReference type="InterPro" id="IPR001818">
    <property type="entry name" value="Pept_M10_metallopeptidase"/>
</dbReference>
<sequence>MKASKVAPPYNLLFFAVLIICYADSSNSLSSPLKFLKGLNGIQKGDRANGLIGLMKYLQHFGYMDARGNSMHRNDDFFDETLESAIKEYQNYYNLNTTGFLDEETMVLLSRPRCGVPDHMMTSVSEHIDHRSNMSARYTFIGRWPTNMRNLNYSYMDAFNIFESMEISKALAKWAAVSPFTFSYAGLSKAHVLIGLKRLEHGDGHPFDGLGGVLAHAFYPPGGELHFDEDENWVTSKEPGPYGVDVQSVALHELGHILGLGHSYDQNAVMFAYFGYGMTKRHLTQDDIDGIRALYPS</sequence>
<keyword evidence="5 8" id="KW-0862">Zinc</keyword>
<dbReference type="Pfam" id="PF01471">
    <property type="entry name" value="PG_binding_1"/>
    <property type="match status" value="1"/>
</dbReference>
<reference evidence="11 12" key="1">
    <citation type="journal article" date="2015" name="Proc. Natl. Acad. Sci. U.S.A.">
        <title>The resurrection genome of Boea hygrometrica: A blueprint for survival of dehydration.</title>
        <authorList>
            <person name="Xiao L."/>
            <person name="Yang G."/>
            <person name="Zhang L."/>
            <person name="Yang X."/>
            <person name="Zhao S."/>
            <person name="Ji Z."/>
            <person name="Zhou Q."/>
            <person name="Hu M."/>
            <person name="Wang Y."/>
            <person name="Chen M."/>
            <person name="Xu Y."/>
            <person name="Jin H."/>
            <person name="Xiao X."/>
            <person name="Hu G."/>
            <person name="Bao F."/>
            <person name="Hu Y."/>
            <person name="Wan P."/>
            <person name="Li L."/>
            <person name="Deng X."/>
            <person name="Kuang T."/>
            <person name="Xiang C."/>
            <person name="Zhu J.K."/>
            <person name="Oliver M.J."/>
            <person name="He Y."/>
        </authorList>
    </citation>
    <scope>NUCLEOTIDE SEQUENCE [LARGE SCALE GENOMIC DNA]</scope>
    <source>
        <strain evidence="12">cv. XS01</strain>
    </source>
</reference>
<feature type="signal peptide" evidence="9">
    <location>
        <begin position="1"/>
        <end position="23"/>
    </location>
</feature>
<feature type="binding site" evidence="8">
    <location>
        <position position="216"/>
    </location>
    <ligand>
        <name>Zn(2+)</name>
        <dbReference type="ChEBI" id="CHEBI:29105"/>
        <label>1</label>
    </ligand>
</feature>
<feature type="binding site" evidence="8">
    <location>
        <position position="231"/>
    </location>
    <ligand>
        <name>Ca(2+)</name>
        <dbReference type="ChEBI" id="CHEBI:29108"/>
        <label>3</label>
    </ligand>
</feature>
<dbReference type="GO" id="GO:0008270">
    <property type="term" value="F:zinc ion binding"/>
    <property type="evidence" value="ECO:0007669"/>
    <property type="project" value="InterPro"/>
</dbReference>
<dbReference type="InterPro" id="IPR006026">
    <property type="entry name" value="Peptidase_Metallo"/>
</dbReference>
<dbReference type="Pfam" id="PF00413">
    <property type="entry name" value="Peptidase_M10"/>
    <property type="match status" value="1"/>
</dbReference>
<proteinExistence type="inferred from homology"/>
<dbReference type="Proteomes" id="UP000250235">
    <property type="component" value="Unassembled WGS sequence"/>
</dbReference>
<dbReference type="GO" id="GO:0004222">
    <property type="term" value="F:metalloendopeptidase activity"/>
    <property type="evidence" value="ECO:0007669"/>
    <property type="project" value="InterPro"/>
</dbReference>
<keyword evidence="2" id="KW-0645">Protease</keyword>
<dbReference type="PANTHER" id="PTHR10201:SF323">
    <property type="entry name" value="MATRIX METALLOPROTEINASE-21"/>
    <property type="match status" value="1"/>
</dbReference>
<feature type="binding site" evidence="8">
    <location>
        <position position="262"/>
    </location>
    <ligand>
        <name>Zn(2+)</name>
        <dbReference type="ChEBI" id="CHEBI:29105"/>
        <label>2</label>
        <note>catalytic</note>
    </ligand>
</feature>
<dbReference type="InterPro" id="IPR024079">
    <property type="entry name" value="MetalloPept_cat_dom_sf"/>
</dbReference>
<feature type="binding site" evidence="8">
    <location>
        <position position="201"/>
    </location>
    <ligand>
        <name>Zn(2+)</name>
        <dbReference type="ChEBI" id="CHEBI:29105"/>
        <label>1</label>
    </ligand>
</feature>
<keyword evidence="9" id="KW-0732">Signal</keyword>
<feature type="binding site" evidence="8">
    <location>
        <position position="231"/>
    </location>
    <ligand>
        <name>Ca(2+)</name>
        <dbReference type="ChEBI" id="CHEBI:29108"/>
        <label>1</label>
    </ligand>
</feature>
<evidence type="ECO:0000256" key="6">
    <source>
        <dbReference type="ARBA" id="ARBA00023049"/>
    </source>
</evidence>
<evidence type="ECO:0000313" key="12">
    <source>
        <dbReference type="Proteomes" id="UP000250235"/>
    </source>
</evidence>
<feature type="binding site" evidence="8">
    <location>
        <position position="222"/>
    </location>
    <ligand>
        <name>Ca(2+)</name>
        <dbReference type="ChEBI" id="CHEBI:29108"/>
        <label>2</label>
    </ligand>
</feature>
<dbReference type="SUPFAM" id="SSF55486">
    <property type="entry name" value="Metalloproteases ('zincins'), catalytic domain"/>
    <property type="match status" value="1"/>
</dbReference>
<dbReference type="AlphaFoldDB" id="A0A2Z7DB30"/>
<evidence type="ECO:0000256" key="8">
    <source>
        <dbReference type="PIRSR" id="PIRSR621190-2"/>
    </source>
</evidence>
<dbReference type="PANTHER" id="PTHR10201">
    <property type="entry name" value="MATRIX METALLOPROTEINASE"/>
    <property type="match status" value="1"/>
</dbReference>
<dbReference type="SUPFAM" id="SSF47090">
    <property type="entry name" value="PGBD-like"/>
    <property type="match status" value="1"/>
</dbReference>
<evidence type="ECO:0000256" key="7">
    <source>
        <dbReference type="PIRSR" id="PIRSR621190-1"/>
    </source>
</evidence>
<evidence type="ECO:0000259" key="10">
    <source>
        <dbReference type="SMART" id="SM00235"/>
    </source>
</evidence>
<dbReference type="GO" id="GO:0030574">
    <property type="term" value="P:collagen catabolic process"/>
    <property type="evidence" value="ECO:0007669"/>
    <property type="project" value="TreeGrafter"/>
</dbReference>
<comment type="cofactor">
    <cofactor evidence="8">
        <name>Zn(2+)</name>
        <dbReference type="ChEBI" id="CHEBI:29105"/>
    </cofactor>
    <text evidence="8">Binds 2 Zn(2+) ions per subunit.</text>
</comment>
<dbReference type="GO" id="GO:0031012">
    <property type="term" value="C:extracellular matrix"/>
    <property type="evidence" value="ECO:0007669"/>
    <property type="project" value="InterPro"/>
</dbReference>
<evidence type="ECO:0000256" key="1">
    <source>
        <dbReference type="ARBA" id="ARBA00009614"/>
    </source>
</evidence>
<feature type="binding site" evidence="8">
    <location>
        <position position="209"/>
    </location>
    <ligand>
        <name>Ca(2+)</name>
        <dbReference type="ChEBI" id="CHEBI:29108"/>
        <label>3</label>
    </ligand>
</feature>
<evidence type="ECO:0000256" key="9">
    <source>
        <dbReference type="SAM" id="SignalP"/>
    </source>
</evidence>
<protein>
    <submittedName>
        <fullName evidence="11">Metalloendoprotein 1-like</fullName>
    </submittedName>
</protein>
<feature type="binding site" evidence="8">
    <location>
        <position position="203"/>
    </location>
    <ligand>
        <name>Zn(2+)</name>
        <dbReference type="ChEBI" id="CHEBI:29105"/>
        <label>1</label>
    </ligand>
</feature>
<comment type="similarity">
    <text evidence="1">Belongs to the peptidase M10A family. Matrix metalloproteinases (MMPs) subfamily.</text>
</comment>
<feature type="binding site" evidence="8">
    <location>
        <position position="252"/>
    </location>
    <ligand>
        <name>Zn(2+)</name>
        <dbReference type="ChEBI" id="CHEBI:29105"/>
        <label>2</label>
        <note>catalytic</note>
    </ligand>
</feature>
<keyword evidence="8" id="KW-0106">Calcium</keyword>
<dbReference type="OrthoDB" id="907195at2759"/>
<feature type="binding site" evidence="8">
    <location>
        <position position="208"/>
    </location>
    <ligand>
        <name>Ca(2+)</name>
        <dbReference type="ChEBI" id="CHEBI:29108"/>
        <label>3</label>
    </ligand>
</feature>
<feature type="binding site" evidence="8">
    <location>
        <position position="256"/>
    </location>
    <ligand>
        <name>Zn(2+)</name>
        <dbReference type="ChEBI" id="CHEBI:29105"/>
        <label>2</label>
        <note>catalytic</note>
    </ligand>
</feature>
<evidence type="ECO:0000313" key="11">
    <source>
        <dbReference type="EMBL" id="KZV56464.1"/>
    </source>
</evidence>
<evidence type="ECO:0000256" key="5">
    <source>
        <dbReference type="ARBA" id="ARBA00022833"/>
    </source>
</evidence>
<dbReference type="Gene3D" id="3.40.390.10">
    <property type="entry name" value="Collagenase (Catalytic Domain)"/>
    <property type="match status" value="1"/>
</dbReference>
<name>A0A2Z7DB30_9LAMI</name>
<dbReference type="EMBL" id="KQ988199">
    <property type="protein sequence ID" value="KZV56464.1"/>
    <property type="molecule type" value="Genomic_DNA"/>
</dbReference>
<dbReference type="InterPro" id="IPR002477">
    <property type="entry name" value="Peptidoglycan-bd-like"/>
</dbReference>
<feature type="binding site" evidence="8">
    <location>
        <position position="228"/>
    </location>
    <ligand>
        <name>Ca(2+)</name>
        <dbReference type="ChEBI" id="CHEBI:29108"/>
        <label>3</label>
    </ligand>
</feature>
<accession>A0A2Z7DB30</accession>
<keyword evidence="6" id="KW-0482">Metalloprotease</keyword>
<dbReference type="InterPro" id="IPR036365">
    <property type="entry name" value="PGBD-like_sf"/>
</dbReference>
<dbReference type="SMART" id="SM00235">
    <property type="entry name" value="ZnMc"/>
    <property type="match status" value="1"/>
</dbReference>
<keyword evidence="4" id="KW-0378">Hydrolase</keyword>
<organism evidence="11 12">
    <name type="scientific">Dorcoceras hygrometricum</name>
    <dbReference type="NCBI Taxonomy" id="472368"/>
    <lineage>
        <taxon>Eukaryota</taxon>
        <taxon>Viridiplantae</taxon>
        <taxon>Streptophyta</taxon>
        <taxon>Embryophyta</taxon>
        <taxon>Tracheophyta</taxon>
        <taxon>Spermatophyta</taxon>
        <taxon>Magnoliopsida</taxon>
        <taxon>eudicotyledons</taxon>
        <taxon>Gunneridae</taxon>
        <taxon>Pentapetalae</taxon>
        <taxon>asterids</taxon>
        <taxon>lamiids</taxon>
        <taxon>Lamiales</taxon>
        <taxon>Gesneriaceae</taxon>
        <taxon>Didymocarpoideae</taxon>
        <taxon>Trichosporeae</taxon>
        <taxon>Loxocarpinae</taxon>
        <taxon>Dorcoceras</taxon>
    </lineage>
</organism>
<keyword evidence="12" id="KW-1185">Reference proteome</keyword>
<feature type="binding site" evidence="8">
    <location>
        <position position="226"/>
    </location>
    <ligand>
        <name>Zn(2+)</name>
        <dbReference type="ChEBI" id="CHEBI:29105"/>
        <label>1</label>
    </ligand>
</feature>
<gene>
    <name evidence="11" type="ORF">F511_08362</name>
</gene>
<dbReference type="InterPro" id="IPR021190">
    <property type="entry name" value="Pept_M10A"/>
</dbReference>
<feature type="binding site" evidence="8">
    <location>
        <position position="270"/>
    </location>
    <ligand>
        <name>Zn(2+)</name>
        <dbReference type="ChEBI" id="CHEBI:29105"/>
        <label>2</label>
        <note>catalytic</note>
    </ligand>
</feature>
<dbReference type="GO" id="GO:0030198">
    <property type="term" value="P:extracellular matrix organization"/>
    <property type="evidence" value="ECO:0007669"/>
    <property type="project" value="TreeGrafter"/>
</dbReference>
<evidence type="ECO:0000256" key="2">
    <source>
        <dbReference type="ARBA" id="ARBA00022670"/>
    </source>
</evidence>
<feature type="active site" evidence="7">
    <location>
        <position position="253"/>
    </location>
</feature>
<evidence type="ECO:0000256" key="3">
    <source>
        <dbReference type="ARBA" id="ARBA00022723"/>
    </source>
</evidence>
<evidence type="ECO:0000256" key="4">
    <source>
        <dbReference type="ARBA" id="ARBA00022801"/>
    </source>
</evidence>
<dbReference type="PRINTS" id="PR00138">
    <property type="entry name" value="MATRIXIN"/>
</dbReference>
<comment type="cofactor">
    <cofactor evidence="8">
        <name>Ca(2+)</name>
        <dbReference type="ChEBI" id="CHEBI:29108"/>
    </cofactor>
    <text evidence="8">Can bind about 5 Ca(2+) ions per subunit.</text>
</comment>
<feature type="chain" id="PRO_5016391627" evidence="9">
    <location>
        <begin position="24"/>
        <end position="297"/>
    </location>
</feature>
<dbReference type="CDD" id="cd04278">
    <property type="entry name" value="ZnMc_MMP"/>
    <property type="match status" value="1"/>
</dbReference>